<gene>
    <name evidence="2" type="ORF">M8C21_019527</name>
</gene>
<dbReference type="EMBL" id="JAMZMK010008995">
    <property type="protein sequence ID" value="KAI7737566.1"/>
    <property type="molecule type" value="Genomic_DNA"/>
</dbReference>
<evidence type="ECO:0000313" key="3">
    <source>
        <dbReference type="Proteomes" id="UP001206925"/>
    </source>
</evidence>
<comment type="caution">
    <text evidence="2">The sequence shown here is derived from an EMBL/GenBank/DDBJ whole genome shotgun (WGS) entry which is preliminary data.</text>
</comment>
<feature type="region of interest" description="Disordered" evidence="1">
    <location>
        <begin position="1"/>
        <end position="45"/>
    </location>
</feature>
<accession>A0AAD5C912</accession>
<reference evidence="2" key="1">
    <citation type="submission" date="2022-06" db="EMBL/GenBank/DDBJ databases">
        <title>Uncovering the hologenomic basis of an extraordinary plant invasion.</title>
        <authorList>
            <person name="Bieker V.C."/>
            <person name="Martin M.D."/>
            <person name="Gilbert T."/>
            <person name="Hodgins K."/>
            <person name="Battlay P."/>
            <person name="Petersen B."/>
            <person name="Wilson J."/>
        </authorList>
    </citation>
    <scope>NUCLEOTIDE SEQUENCE</scope>
    <source>
        <strain evidence="2">AA19_3_7</strain>
        <tissue evidence="2">Leaf</tissue>
    </source>
</reference>
<organism evidence="2 3">
    <name type="scientific">Ambrosia artemisiifolia</name>
    <name type="common">Common ragweed</name>
    <dbReference type="NCBI Taxonomy" id="4212"/>
    <lineage>
        <taxon>Eukaryota</taxon>
        <taxon>Viridiplantae</taxon>
        <taxon>Streptophyta</taxon>
        <taxon>Embryophyta</taxon>
        <taxon>Tracheophyta</taxon>
        <taxon>Spermatophyta</taxon>
        <taxon>Magnoliopsida</taxon>
        <taxon>eudicotyledons</taxon>
        <taxon>Gunneridae</taxon>
        <taxon>Pentapetalae</taxon>
        <taxon>asterids</taxon>
        <taxon>campanulids</taxon>
        <taxon>Asterales</taxon>
        <taxon>Asteraceae</taxon>
        <taxon>Asteroideae</taxon>
        <taxon>Heliantheae alliance</taxon>
        <taxon>Heliantheae</taxon>
        <taxon>Ambrosia</taxon>
    </lineage>
</organism>
<dbReference type="AlphaFoldDB" id="A0AAD5C912"/>
<evidence type="ECO:0000256" key="1">
    <source>
        <dbReference type="SAM" id="MobiDB-lite"/>
    </source>
</evidence>
<dbReference type="Proteomes" id="UP001206925">
    <property type="component" value="Unassembled WGS sequence"/>
</dbReference>
<sequence>MADKEENLKKEEKHVDKDVKGEKPKDKKKKEKKEKNPEDKNDAAKLKVKLERIDAKIQALNVKREEILKLIEQAQANAPAPSS</sequence>
<protein>
    <submittedName>
        <fullName evidence="2">Uncharacterized protein</fullName>
    </submittedName>
</protein>
<evidence type="ECO:0000313" key="2">
    <source>
        <dbReference type="EMBL" id="KAI7737566.1"/>
    </source>
</evidence>
<name>A0AAD5C912_AMBAR</name>
<proteinExistence type="predicted"/>
<keyword evidence="3" id="KW-1185">Reference proteome</keyword>
<feature type="compositionally biased region" description="Basic and acidic residues" evidence="1">
    <location>
        <begin position="33"/>
        <end position="45"/>
    </location>
</feature>
<feature type="compositionally biased region" description="Basic and acidic residues" evidence="1">
    <location>
        <begin position="1"/>
        <end position="25"/>
    </location>
</feature>